<dbReference type="RefSeq" id="WP_131450425.1">
    <property type="nucleotide sequence ID" value="NZ_SJZI01000050.1"/>
</dbReference>
<gene>
    <name evidence="1" type="ORF">EPD60_15525</name>
</gene>
<dbReference type="Proteomes" id="UP000295334">
    <property type="component" value="Unassembled WGS sequence"/>
</dbReference>
<evidence type="ECO:0008006" key="3">
    <source>
        <dbReference type="Google" id="ProtNLM"/>
    </source>
</evidence>
<comment type="caution">
    <text evidence="1">The sequence shown here is derived from an EMBL/GenBank/DDBJ whole genome shotgun (WGS) entry which is preliminary data.</text>
</comment>
<reference evidence="1 2" key="1">
    <citation type="submission" date="2019-03" db="EMBL/GenBank/DDBJ databases">
        <authorList>
            <person name="Kim M.K.M."/>
        </authorList>
    </citation>
    <scope>NUCLEOTIDE SEQUENCE [LARGE SCALE GENOMIC DNA]</scope>
    <source>
        <strain evidence="1 2">17J68-12</strain>
    </source>
</reference>
<dbReference type="EMBL" id="SJZI01000050">
    <property type="protein sequence ID" value="TCJ12668.1"/>
    <property type="molecule type" value="Genomic_DNA"/>
</dbReference>
<name>A0A4R1B7R3_9BACT</name>
<sequence>MQGRFSFVGARYYYACLLWRKEGVEEAAGIFEALVAEGRQLSGAGRGAAREWVRRAREQLKAGAAS</sequence>
<organism evidence="1 2">
    <name type="scientific">Flaviaesturariibacter flavus</name>
    <dbReference type="NCBI Taxonomy" id="2502780"/>
    <lineage>
        <taxon>Bacteria</taxon>
        <taxon>Pseudomonadati</taxon>
        <taxon>Bacteroidota</taxon>
        <taxon>Chitinophagia</taxon>
        <taxon>Chitinophagales</taxon>
        <taxon>Chitinophagaceae</taxon>
        <taxon>Flaviaestuariibacter</taxon>
    </lineage>
</organism>
<proteinExistence type="predicted"/>
<accession>A0A4R1B7R3</accession>
<evidence type="ECO:0000313" key="1">
    <source>
        <dbReference type="EMBL" id="TCJ12668.1"/>
    </source>
</evidence>
<protein>
    <recommendedName>
        <fullName evidence="3">Sel1 repeat family protein</fullName>
    </recommendedName>
</protein>
<evidence type="ECO:0000313" key="2">
    <source>
        <dbReference type="Proteomes" id="UP000295334"/>
    </source>
</evidence>
<keyword evidence="2" id="KW-1185">Reference proteome</keyword>
<dbReference type="AlphaFoldDB" id="A0A4R1B7R3"/>